<keyword evidence="2" id="KW-1185">Reference proteome</keyword>
<protein>
    <submittedName>
        <fullName evidence="1">Uncharacterized protein</fullName>
    </submittedName>
</protein>
<feature type="non-terminal residue" evidence="1">
    <location>
        <position position="1"/>
    </location>
</feature>
<dbReference type="InParanoid" id="A0A1V9XFA4"/>
<accession>A0A1V9XFA4</accession>
<dbReference type="EMBL" id="MNPL01012263">
    <property type="protein sequence ID" value="OQR72230.1"/>
    <property type="molecule type" value="Genomic_DNA"/>
</dbReference>
<reference evidence="1 2" key="1">
    <citation type="journal article" date="2017" name="Gigascience">
        <title>Draft genome of the honey bee ectoparasitic mite, Tropilaelaps mercedesae, is shaped by the parasitic life history.</title>
        <authorList>
            <person name="Dong X."/>
            <person name="Armstrong S.D."/>
            <person name="Xia D."/>
            <person name="Makepeace B.L."/>
            <person name="Darby A.C."/>
            <person name="Kadowaki T."/>
        </authorList>
    </citation>
    <scope>NUCLEOTIDE SEQUENCE [LARGE SCALE GENOMIC DNA]</scope>
    <source>
        <strain evidence="1">Wuxi-XJTLU</strain>
    </source>
</reference>
<evidence type="ECO:0000313" key="1">
    <source>
        <dbReference type="EMBL" id="OQR72230.1"/>
    </source>
</evidence>
<dbReference type="Proteomes" id="UP000192247">
    <property type="component" value="Unassembled WGS sequence"/>
</dbReference>
<gene>
    <name evidence="1" type="ORF">BIW11_03811</name>
</gene>
<organism evidence="1 2">
    <name type="scientific">Tropilaelaps mercedesae</name>
    <dbReference type="NCBI Taxonomy" id="418985"/>
    <lineage>
        <taxon>Eukaryota</taxon>
        <taxon>Metazoa</taxon>
        <taxon>Ecdysozoa</taxon>
        <taxon>Arthropoda</taxon>
        <taxon>Chelicerata</taxon>
        <taxon>Arachnida</taxon>
        <taxon>Acari</taxon>
        <taxon>Parasitiformes</taxon>
        <taxon>Mesostigmata</taxon>
        <taxon>Gamasina</taxon>
        <taxon>Dermanyssoidea</taxon>
        <taxon>Laelapidae</taxon>
        <taxon>Tropilaelaps</taxon>
    </lineage>
</organism>
<comment type="caution">
    <text evidence="1">The sequence shown here is derived from an EMBL/GenBank/DDBJ whole genome shotgun (WGS) entry which is preliminary data.</text>
</comment>
<sequence length="31" mass="3710">YLYIPQPKMDLRDDAWPSLNTNSLESHYRAD</sequence>
<dbReference type="AlphaFoldDB" id="A0A1V9XFA4"/>
<evidence type="ECO:0000313" key="2">
    <source>
        <dbReference type="Proteomes" id="UP000192247"/>
    </source>
</evidence>
<proteinExistence type="predicted"/>
<name>A0A1V9XFA4_9ACAR</name>